<feature type="transmembrane region" description="Helical" evidence="5">
    <location>
        <begin position="58"/>
        <end position="80"/>
    </location>
</feature>
<reference evidence="7" key="1">
    <citation type="submission" date="2025-08" db="UniProtKB">
        <authorList>
            <consortium name="RefSeq"/>
        </authorList>
    </citation>
    <scope>IDENTIFICATION</scope>
    <source>
        <strain evidence="7">USDA-PBARC FA_bdor</strain>
        <tissue evidence="7">Whole organism</tissue>
    </source>
</reference>
<evidence type="ECO:0000256" key="5">
    <source>
        <dbReference type="SAM" id="Phobius"/>
    </source>
</evidence>
<feature type="binding site" evidence="3">
    <location>
        <position position="180"/>
    </location>
    <ligand>
        <name>L-glutamate</name>
        <dbReference type="ChEBI" id="CHEBI:29985"/>
    </ligand>
</feature>
<name>A0A9R1U9A6_9HYME</name>
<feature type="region of interest" description="Disordered" evidence="4">
    <location>
        <begin position="1"/>
        <end position="27"/>
    </location>
</feature>
<feature type="active site" description="Nucleophile" evidence="2">
    <location>
        <position position="459"/>
    </location>
</feature>
<evidence type="ECO:0000256" key="1">
    <source>
        <dbReference type="ARBA" id="ARBA00084097"/>
    </source>
</evidence>
<feature type="binding site" evidence="3">
    <location>
        <begin position="477"/>
        <end position="479"/>
    </location>
    <ligand>
        <name>L-glutamate</name>
        <dbReference type="ChEBI" id="CHEBI:29985"/>
    </ligand>
</feature>
<organism evidence="6 7">
    <name type="scientific">Fopius arisanus</name>
    <dbReference type="NCBI Taxonomy" id="64838"/>
    <lineage>
        <taxon>Eukaryota</taxon>
        <taxon>Metazoa</taxon>
        <taxon>Ecdysozoa</taxon>
        <taxon>Arthropoda</taxon>
        <taxon>Hexapoda</taxon>
        <taxon>Insecta</taxon>
        <taxon>Pterygota</taxon>
        <taxon>Neoptera</taxon>
        <taxon>Endopterygota</taxon>
        <taxon>Hymenoptera</taxon>
        <taxon>Apocrita</taxon>
        <taxon>Ichneumonoidea</taxon>
        <taxon>Braconidae</taxon>
        <taxon>Opiinae</taxon>
        <taxon>Fopius</taxon>
    </lineage>
</organism>
<gene>
    <name evidence="7" type="primary">LOC105271906</name>
</gene>
<dbReference type="InterPro" id="IPR000101">
    <property type="entry name" value="GGT_peptidase"/>
</dbReference>
<keyword evidence="1" id="KW-0800">Toxin</keyword>
<dbReference type="KEGG" id="fas:105271906"/>
<dbReference type="FunFam" id="3.60.20.40:FF:000001">
    <property type="entry name" value="Gamma-glutamyltranspeptidase 1"/>
    <property type="match status" value="1"/>
</dbReference>
<dbReference type="GeneID" id="105271906"/>
<keyword evidence="5" id="KW-1133">Transmembrane helix</keyword>
<protein>
    <submittedName>
        <fullName evidence="7">Gamma-glutamyltranspeptidase 1 isoform X1</fullName>
    </submittedName>
</protein>
<accession>A0A9R1U9A6</accession>
<feature type="binding site" evidence="3">
    <location>
        <position position="553"/>
    </location>
    <ligand>
        <name>L-glutamate</name>
        <dbReference type="ChEBI" id="CHEBI:29985"/>
    </ligand>
</feature>
<proteinExistence type="predicted"/>
<evidence type="ECO:0000313" key="6">
    <source>
        <dbReference type="Proteomes" id="UP000694866"/>
    </source>
</evidence>
<dbReference type="AlphaFoldDB" id="A0A9R1U9A6"/>
<dbReference type="PANTHER" id="PTHR11686">
    <property type="entry name" value="GAMMA GLUTAMYL TRANSPEPTIDASE"/>
    <property type="match status" value="1"/>
</dbReference>
<dbReference type="GO" id="GO:0036374">
    <property type="term" value="F:glutathione hydrolase activity"/>
    <property type="evidence" value="ECO:0007669"/>
    <property type="project" value="InterPro"/>
</dbReference>
<feature type="binding site" evidence="3">
    <location>
        <position position="501"/>
    </location>
    <ligand>
        <name>L-glutamate</name>
        <dbReference type="ChEBI" id="CHEBI:29985"/>
    </ligand>
</feature>
<dbReference type="SUPFAM" id="SSF56235">
    <property type="entry name" value="N-terminal nucleophile aminohydrolases (Ntn hydrolases)"/>
    <property type="match status" value="1"/>
</dbReference>
<feature type="compositionally biased region" description="Polar residues" evidence="4">
    <location>
        <begin position="1"/>
        <end position="13"/>
    </location>
</feature>
<keyword evidence="1" id="KW-1202">Platelet aggregation activating toxin</keyword>
<dbReference type="PANTHER" id="PTHR11686:SF9">
    <property type="entry name" value="RE13973P"/>
    <property type="match status" value="1"/>
</dbReference>
<dbReference type="GO" id="GO:0005886">
    <property type="term" value="C:plasma membrane"/>
    <property type="evidence" value="ECO:0007669"/>
    <property type="project" value="TreeGrafter"/>
</dbReference>
<dbReference type="OrthoDB" id="1081007at2759"/>
<dbReference type="PRINTS" id="PR01210">
    <property type="entry name" value="GGTRANSPTASE"/>
</dbReference>
<keyword evidence="5" id="KW-0812">Transmembrane</keyword>
<dbReference type="InterPro" id="IPR043138">
    <property type="entry name" value="GGT_lsub"/>
</dbReference>
<evidence type="ECO:0000256" key="4">
    <source>
        <dbReference type="SAM" id="MobiDB-lite"/>
    </source>
</evidence>
<dbReference type="Gene3D" id="3.60.20.40">
    <property type="match status" value="1"/>
</dbReference>
<evidence type="ECO:0000256" key="3">
    <source>
        <dbReference type="PIRSR" id="PIRSR600101-2"/>
    </source>
</evidence>
<dbReference type="FunFam" id="1.10.246.130:FF:000001">
    <property type="entry name" value="Gamma-glutamyltransferase 5 isoform 1"/>
    <property type="match status" value="1"/>
</dbReference>
<dbReference type="Proteomes" id="UP000694866">
    <property type="component" value="Unplaced"/>
</dbReference>
<dbReference type="Pfam" id="PF01019">
    <property type="entry name" value="G_glu_transpept"/>
    <property type="match status" value="1"/>
</dbReference>
<keyword evidence="6" id="KW-1185">Reference proteome</keyword>
<feature type="binding site" evidence="3">
    <location>
        <begin position="530"/>
        <end position="531"/>
    </location>
    <ligand>
        <name>L-glutamate</name>
        <dbReference type="ChEBI" id="CHEBI:29985"/>
    </ligand>
</feature>
<sequence length="656" mass="72619">MMNSSSLSATAETQNEKNHRRNLSNRSSAARLLPPKFATLHSWMPSARAPRRRKSRKLVVASLVMFGIAVIIITAIFLHFDKKGRPHHWDRLIPPDSHDYLPPSWSKLRVFKGGAVCSDGAPCAEIGKGILSKNGSAVDATIATMICNGLVNMQAMGLGGGFMMTIYDRKTQKSYFLVSRDMAPLAATADMYQGEGVNASNIGPLSISVPGEIAGYRTAHEKFGRLPWEELWAPNIELCERGWNMTNAFYSDALEAIDLIRTDPTLSKIFLVEGTNELMRPGGLIKPQKICETLRILQKKGAGEFYNGTLGKMYIDDLRRRGSILTMQDLNSYRPVWKTTLQTNLSDGTRVFAPNLPSSGALLTFVLNILDEFKFTSSSLEGWNNTIRTYHRIIETWKFAYSMRSKMGDDLFVDMREFVKNLTSKDYARSVKAQITDERTWSDPVHYGAGKELREDHGTAQISVLAPDGDAVSVTSSINMYFGSGIVSEQTGIVSNAGMDDFSVPGRVNYYGVAGTNKNNLIQPMKRPMSSMVPSILVSPSGDVRMVVGGAGGTKITTSVSFVIARHLWMNNTIKEAMDASRIHHQVFPMVLAYEYGVPQPVLEGLRNLGHRTSRYGDRGSCVCGLTQINGTVYANADRRKDGDVYGTNEKRLLKF</sequence>
<evidence type="ECO:0000256" key="2">
    <source>
        <dbReference type="PIRSR" id="PIRSR600101-1"/>
    </source>
</evidence>
<keyword evidence="5" id="KW-0472">Membrane</keyword>
<dbReference type="GO" id="GO:0006751">
    <property type="term" value="P:glutathione catabolic process"/>
    <property type="evidence" value="ECO:0007669"/>
    <property type="project" value="InterPro"/>
</dbReference>
<dbReference type="Gene3D" id="1.10.246.130">
    <property type="match status" value="1"/>
</dbReference>
<dbReference type="RefSeq" id="XP_011312023.1">
    <property type="nucleotide sequence ID" value="XM_011313721.1"/>
</dbReference>
<evidence type="ECO:0000313" key="7">
    <source>
        <dbReference type="RefSeq" id="XP_011312023.1"/>
    </source>
</evidence>
<dbReference type="InterPro" id="IPR029055">
    <property type="entry name" value="Ntn_hydrolases_N"/>
</dbReference>
<keyword evidence="1" id="KW-1199">Hemostasis impairing toxin</keyword>
<dbReference type="InterPro" id="IPR043137">
    <property type="entry name" value="GGT_ssub_C"/>
</dbReference>